<dbReference type="PROSITE" id="PS51186">
    <property type="entry name" value="GNAT"/>
    <property type="match status" value="1"/>
</dbReference>
<keyword evidence="2" id="KW-1277">Toxin-antitoxin system</keyword>
<keyword evidence="3" id="KW-0808">Transferase</keyword>
<comment type="catalytic activity">
    <reaction evidence="5">
        <text>glycyl-tRNA(Gly) + acetyl-CoA = N-acetylglycyl-tRNA(Gly) + CoA + H(+)</text>
        <dbReference type="Rhea" id="RHEA:81867"/>
        <dbReference type="Rhea" id="RHEA-COMP:9683"/>
        <dbReference type="Rhea" id="RHEA-COMP:19766"/>
        <dbReference type="ChEBI" id="CHEBI:15378"/>
        <dbReference type="ChEBI" id="CHEBI:57287"/>
        <dbReference type="ChEBI" id="CHEBI:57288"/>
        <dbReference type="ChEBI" id="CHEBI:78522"/>
        <dbReference type="ChEBI" id="CHEBI:232036"/>
    </reaction>
</comment>
<evidence type="ECO:0000256" key="3">
    <source>
        <dbReference type="ARBA" id="ARBA00022679"/>
    </source>
</evidence>
<proteinExistence type="predicted"/>
<evidence type="ECO:0000313" key="7">
    <source>
        <dbReference type="EMBL" id="AKJ01206.1"/>
    </source>
</evidence>
<evidence type="ECO:0000256" key="5">
    <source>
        <dbReference type="ARBA" id="ARBA00049880"/>
    </source>
</evidence>
<dbReference type="Proteomes" id="UP000256345">
    <property type="component" value="Unassembled WGS sequence"/>
</dbReference>
<evidence type="ECO:0000313" key="9">
    <source>
        <dbReference type="Proteomes" id="UP000035579"/>
    </source>
</evidence>
<keyword evidence="10" id="KW-1185">Reference proteome</keyword>
<dbReference type="EMBL" id="QUMU01000014">
    <property type="protein sequence ID" value="REG24479.1"/>
    <property type="molecule type" value="Genomic_DNA"/>
</dbReference>
<evidence type="ECO:0000259" key="6">
    <source>
        <dbReference type="PROSITE" id="PS51186"/>
    </source>
</evidence>
<feature type="domain" description="N-acetyltransferase" evidence="6">
    <location>
        <begin position="3"/>
        <end position="166"/>
    </location>
</feature>
<evidence type="ECO:0000256" key="4">
    <source>
        <dbReference type="ARBA" id="ARBA00023315"/>
    </source>
</evidence>
<gene>
    <name evidence="7" type="ORF">AA314_02832</name>
    <name evidence="8" type="ORF">ATI61_11487</name>
</gene>
<dbReference type="Proteomes" id="UP000035579">
    <property type="component" value="Chromosome"/>
</dbReference>
<keyword evidence="4" id="KW-0012">Acyltransferase</keyword>
<reference evidence="8 10" key="2">
    <citation type="submission" date="2018-08" db="EMBL/GenBank/DDBJ databases">
        <title>Genomic Encyclopedia of Archaeal and Bacterial Type Strains, Phase II (KMG-II): from individual species to whole genera.</title>
        <authorList>
            <person name="Goeker M."/>
        </authorList>
    </citation>
    <scope>NUCLEOTIDE SEQUENCE [LARGE SCALE GENOMIC DNA]</scope>
    <source>
        <strain evidence="8 10">DSM 2261</strain>
    </source>
</reference>
<dbReference type="PANTHER" id="PTHR36449">
    <property type="entry name" value="ACETYLTRANSFERASE-RELATED"/>
    <property type="match status" value="1"/>
</dbReference>
<dbReference type="InterPro" id="IPR000182">
    <property type="entry name" value="GNAT_dom"/>
</dbReference>
<dbReference type="PANTHER" id="PTHR36449:SF1">
    <property type="entry name" value="ACETYLTRANSFERASE"/>
    <property type="match status" value="1"/>
</dbReference>
<protein>
    <submittedName>
        <fullName evidence="7 8">Acetyltransferase</fullName>
    </submittedName>
</protein>
<dbReference type="KEGG" id="age:AA314_02832"/>
<accession>A0AAC8Q623</accession>
<dbReference type="Gene3D" id="3.40.630.30">
    <property type="match status" value="1"/>
</dbReference>
<evidence type="ECO:0000256" key="2">
    <source>
        <dbReference type="ARBA" id="ARBA00022649"/>
    </source>
</evidence>
<dbReference type="CDD" id="cd04301">
    <property type="entry name" value="NAT_SF"/>
    <property type="match status" value="1"/>
</dbReference>
<evidence type="ECO:0000313" key="8">
    <source>
        <dbReference type="EMBL" id="REG24479.1"/>
    </source>
</evidence>
<name>A0AAC8Q623_9BACT</name>
<dbReference type="GO" id="GO:0016747">
    <property type="term" value="F:acyltransferase activity, transferring groups other than amino-acyl groups"/>
    <property type="evidence" value="ECO:0007669"/>
    <property type="project" value="InterPro"/>
</dbReference>
<dbReference type="InterPro" id="IPR016181">
    <property type="entry name" value="Acyl_CoA_acyltransferase"/>
</dbReference>
<sequence length="174" mass="19291">MALELRRLLQEDDRSEFRSGNVDLDRFFQRYAGQNQFRHHIGTTYVAVEDGTIAGFVTVTPSEIVAAELPVPRRRKLPPYPLPVLRLARLAVDERARGRGIGSTLLRAVFVLAHRLADEFGCLGVVVDAKPEAVPFYEKLGFIDLGARAGQLGDRPEPRPMFLELGAIPKPSAS</sequence>
<dbReference type="RefSeq" id="WP_047855847.1">
    <property type="nucleotide sequence ID" value="NZ_CP011509.1"/>
</dbReference>
<keyword evidence="1" id="KW-0678">Repressor</keyword>
<reference evidence="7 9" key="1">
    <citation type="submission" date="2015-05" db="EMBL/GenBank/DDBJ databases">
        <title>Genome assembly of Archangium gephyra DSM 2261.</title>
        <authorList>
            <person name="Sharma G."/>
            <person name="Subramanian S."/>
        </authorList>
    </citation>
    <scope>NUCLEOTIDE SEQUENCE [LARGE SCALE GENOMIC DNA]</scope>
    <source>
        <strain evidence="7 9">DSM 2261</strain>
    </source>
</reference>
<evidence type="ECO:0000313" key="10">
    <source>
        <dbReference type="Proteomes" id="UP000256345"/>
    </source>
</evidence>
<dbReference type="EMBL" id="CP011509">
    <property type="protein sequence ID" value="AKJ01206.1"/>
    <property type="molecule type" value="Genomic_DNA"/>
</dbReference>
<dbReference type="SUPFAM" id="SSF55729">
    <property type="entry name" value="Acyl-CoA N-acyltransferases (Nat)"/>
    <property type="match status" value="1"/>
</dbReference>
<dbReference type="AlphaFoldDB" id="A0AAC8Q623"/>
<evidence type="ECO:0000256" key="1">
    <source>
        <dbReference type="ARBA" id="ARBA00022491"/>
    </source>
</evidence>
<organism evidence="7 9">
    <name type="scientific">Archangium gephyra</name>
    <dbReference type="NCBI Taxonomy" id="48"/>
    <lineage>
        <taxon>Bacteria</taxon>
        <taxon>Pseudomonadati</taxon>
        <taxon>Myxococcota</taxon>
        <taxon>Myxococcia</taxon>
        <taxon>Myxococcales</taxon>
        <taxon>Cystobacterineae</taxon>
        <taxon>Archangiaceae</taxon>
        <taxon>Archangium</taxon>
    </lineage>
</organism>
<dbReference type="Pfam" id="PF13508">
    <property type="entry name" value="Acetyltransf_7"/>
    <property type="match status" value="1"/>
</dbReference>